<comment type="caution">
    <text evidence="7">The sequence shown here is derived from an EMBL/GenBank/DDBJ whole genome shotgun (WGS) entry which is preliminary data.</text>
</comment>
<evidence type="ECO:0000256" key="2">
    <source>
        <dbReference type="ARBA" id="ARBA00010400"/>
    </source>
</evidence>
<name>A0A8T1VZT1_9STRA</name>
<evidence type="ECO:0000256" key="5">
    <source>
        <dbReference type="RuleBase" id="RU367124"/>
    </source>
</evidence>
<evidence type="ECO:0000256" key="3">
    <source>
        <dbReference type="ARBA" id="ARBA00022525"/>
    </source>
</evidence>
<comment type="subcellular location">
    <subcellularLocation>
        <location evidence="1 5">Secreted</location>
    </subcellularLocation>
</comment>
<dbReference type="AlphaFoldDB" id="A0A8T1VZT1"/>
<feature type="signal peptide" evidence="5">
    <location>
        <begin position="1"/>
        <end position="21"/>
    </location>
</feature>
<evidence type="ECO:0000256" key="6">
    <source>
        <dbReference type="SAM" id="MobiDB-lite"/>
    </source>
</evidence>
<reference evidence="7" key="1">
    <citation type="submission" date="2021-02" db="EMBL/GenBank/DDBJ databases">
        <authorList>
            <person name="Palmer J.M."/>
        </authorList>
    </citation>
    <scope>NUCLEOTIDE SEQUENCE</scope>
    <source>
        <strain evidence="7">SCRP23</strain>
    </source>
</reference>
<protein>
    <recommendedName>
        <fullName evidence="5">RxLR effector protein</fullName>
    </recommendedName>
</protein>
<keyword evidence="3 5" id="KW-0964">Secreted</keyword>
<feature type="chain" id="PRO_5035726611" description="RxLR effector protein" evidence="5">
    <location>
        <begin position="22"/>
        <end position="167"/>
    </location>
</feature>
<evidence type="ECO:0000313" key="7">
    <source>
        <dbReference type="EMBL" id="KAG7385144.1"/>
    </source>
</evidence>
<organism evidence="7 8">
    <name type="scientific">Phytophthora boehmeriae</name>
    <dbReference type="NCBI Taxonomy" id="109152"/>
    <lineage>
        <taxon>Eukaryota</taxon>
        <taxon>Sar</taxon>
        <taxon>Stramenopiles</taxon>
        <taxon>Oomycota</taxon>
        <taxon>Peronosporomycetes</taxon>
        <taxon>Peronosporales</taxon>
        <taxon>Peronosporaceae</taxon>
        <taxon>Phytophthora</taxon>
    </lineage>
</organism>
<accession>A0A8T1VZT1</accession>
<dbReference type="InterPro" id="IPR031825">
    <property type="entry name" value="RXLR"/>
</dbReference>
<evidence type="ECO:0000256" key="4">
    <source>
        <dbReference type="ARBA" id="ARBA00022729"/>
    </source>
</evidence>
<comment type="domain">
    <text evidence="5">The RxLR-dEER motif acts to carry the protein into the host cell cytoplasm through binding to cell surface phosphatidylinositol-3-phosphate.</text>
</comment>
<dbReference type="Proteomes" id="UP000693981">
    <property type="component" value="Unassembled WGS sequence"/>
</dbReference>
<feature type="region of interest" description="Disordered" evidence="6">
    <location>
        <begin position="47"/>
        <end position="66"/>
    </location>
</feature>
<proteinExistence type="inferred from homology"/>
<keyword evidence="4 5" id="KW-0732">Signal</keyword>
<dbReference type="OrthoDB" id="146600at2759"/>
<keyword evidence="8" id="KW-1185">Reference proteome</keyword>
<gene>
    <name evidence="7" type="ORF">PHYBOEH_009171</name>
</gene>
<feature type="compositionally biased region" description="Acidic residues" evidence="6">
    <location>
        <begin position="56"/>
        <end position="66"/>
    </location>
</feature>
<sequence>MRLQDILLAVSIALFASVGTASTVGDANLSKPAPLTYASTVQVDNQALRSRKTARDDEDGMEGDFDNDERASLSLKYLDDIDAKMVQAAKLDDVKGLEAIRNIQADIEPRLRGALQTIKDKGWTPMTMGKELGIGNKLKTMTPAQLREDGNYQLWVHFSQFYKQPHN</sequence>
<dbReference type="EMBL" id="JAGDFL010000564">
    <property type="protein sequence ID" value="KAG7385144.1"/>
    <property type="molecule type" value="Genomic_DNA"/>
</dbReference>
<dbReference type="Pfam" id="PF16810">
    <property type="entry name" value="RXLR"/>
    <property type="match status" value="1"/>
</dbReference>
<comment type="similarity">
    <text evidence="2 5">Belongs to the RxLR effector family.</text>
</comment>
<comment type="function">
    <text evidence="5">Effector that suppresses plant defense responses during pathogen infection.</text>
</comment>
<evidence type="ECO:0000256" key="1">
    <source>
        <dbReference type="ARBA" id="ARBA00004613"/>
    </source>
</evidence>
<evidence type="ECO:0000313" key="8">
    <source>
        <dbReference type="Proteomes" id="UP000693981"/>
    </source>
</evidence>